<dbReference type="Proteomes" id="UP000247459">
    <property type="component" value="Unassembled WGS sequence"/>
</dbReference>
<gene>
    <name evidence="1" type="ORF">PIL02S_00315</name>
</gene>
<name>A0A2W0CGR7_9BACL</name>
<protein>
    <submittedName>
        <fullName evidence="1">Uncharacterized protein</fullName>
    </submittedName>
</protein>
<evidence type="ECO:0000313" key="1">
    <source>
        <dbReference type="EMBL" id="PYY31224.1"/>
    </source>
</evidence>
<evidence type="ECO:0000313" key="2">
    <source>
        <dbReference type="Proteomes" id="UP000247459"/>
    </source>
</evidence>
<dbReference type="RefSeq" id="WP_095288654.1">
    <property type="nucleotide sequence ID" value="NZ_PRLG01000002.1"/>
</dbReference>
<proteinExistence type="predicted"/>
<dbReference type="OrthoDB" id="2662979at2"/>
<dbReference type="AlphaFoldDB" id="A0A2W0CGR7"/>
<reference evidence="1 2" key="1">
    <citation type="submission" date="2018-01" db="EMBL/GenBank/DDBJ databases">
        <title>Genome sequence of the PGP bacterium Paenibacillus illinoisensis E3.</title>
        <authorList>
            <person name="Rolli E."/>
            <person name="Marasco R."/>
            <person name="Bessem C."/>
            <person name="Michoud G."/>
            <person name="Gaiarsa S."/>
            <person name="Borin S."/>
            <person name="Daffonchio D."/>
        </authorList>
    </citation>
    <scope>NUCLEOTIDE SEQUENCE [LARGE SCALE GENOMIC DNA]</scope>
    <source>
        <strain evidence="1 2">E3</strain>
    </source>
</reference>
<accession>A0A2W0CGR7</accession>
<sequence>MYKLMNVGDVFESLEYGTILVGINPELDDLSHDQIKNRIDNRIVIRTPDKKEFSIEVVSIQISSSLMNKKSIGICVGRSINQSEIPLNSEVYTDKS</sequence>
<dbReference type="EMBL" id="PRLG01000002">
    <property type="protein sequence ID" value="PYY31224.1"/>
    <property type="molecule type" value="Genomic_DNA"/>
</dbReference>
<organism evidence="1 2">
    <name type="scientific">Paenibacillus illinoisensis</name>
    <dbReference type="NCBI Taxonomy" id="59845"/>
    <lineage>
        <taxon>Bacteria</taxon>
        <taxon>Bacillati</taxon>
        <taxon>Bacillota</taxon>
        <taxon>Bacilli</taxon>
        <taxon>Bacillales</taxon>
        <taxon>Paenibacillaceae</taxon>
        <taxon>Paenibacillus</taxon>
    </lineage>
</organism>
<comment type="caution">
    <text evidence="1">The sequence shown here is derived from an EMBL/GenBank/DDBJ whole genome shotgun (WGS) entry which is preliminary data.</text>
</comment>